<dbReference type="InterPro" id="IPR011042">
    <property type="entry name" value="6-blade_b-propeller_TolB-like"/>
</dbReference>
<accession>A0A346Y3Q7</accession>
<sequence length="561" mass="60236">MSQAQQLGIDPAVEREVLFNQLITPTALEVAPDGRAVVVSREGQITVWEQDGSTTRAAFLPVDAYDRQGGQFDESACPRGNECPAGYNLAEGGIHGILLAPDFMTSGELYLYYTPVDSLGEDIWPPKMPNARPHCDASAGNGCPSSGNDEGKFRLSRFTMDLDTNIIDLESEVELFENPAEWFYCCHYGGDLEWKNDGTLLMTTGDDTTSDHSGGYSPHDQRADWTFNSAALTSQNLADRRGKVLRIDVEELESGLDGPLGDGVPGDRPGIDPNPFADDPDADPYVYALGFRSNYRFAYNPSTDHLYVGTVGPDARNPNPTRGPAAHDEIEVVPPGGGTNHGWPYCIANNLPYNRYDFATGTAGEPFSCAGMTPATIYYTYAPSNTSPFVQMGQGSNTAVGGTAYFRPETGALRLPETYDNQLLWMDHGRGQMWRSPINADGSLDGSPTSLLPVAMGGIYLVNTLSNPIDATVGPDGAVYVVEGNGFWNSIAGRLTRITCAGCTPDAADYGGDVEVLDRTAETLVASVDGGIVDRLPGAGLLVVLTTTLALVAWRRRGDVV</sequence>
<dbReference type="AlphaFoldDB" id="A0A346Y3Q7"/>
<keyword evidence="3" id="KW-1185">Reference proteome</keyword>
<dbReference type="PANTHER" id="PTHR19328:SF75">
    <property type="entry name" value="ALDOSE SUGAR DEHYDROGENASE YLII"/>
    <property type="match status" value="1"/>
</dbReference>
<reference evidence="2 3" key="1">
    <citation type="submission" date="2018-09" db="EMBL/GenBank/DDBJ databases">
        <title>Complete genome sequence of Euzebya sp. DY32-46 isolated from seawater of Pacific Ocean.</title>
        <authorList>
            <person name="Xu L."/>
            <person name="Wu Y.-H."/>
            <person name="Xu X.-W."/>
        </authorList>
    </citation>
    <scope>NUCLEOTIDE SEQUENCE [LARGE SCALE GENOMIC DNA]</scope>
    <source>
        <strain evidence="2 3">DY32-46</strain>
    </source>
</reference>
<dbReference type="Gene3D" id="2.120.10.30">
    <property type="entry name" value="TolB, C-terminal domain"/>
    <property type="match status" value="1"/>
</dbReference>
<evidence type="ECO:0000313" key="2">
    <source>
        <dbReference type="EMBL" id="AXV09104.1"/>
    </source>
</evidence>
<dbReference type="InterPro" id="IPR012938">
    <property type="entry name" value="Glc/Sorbosone_DH"/>
</dbReference>
<dbReference type="GO" id="GO:0016787">
    <property type="term" value="F:hydrolase activity"/>
    <property type="evidence" value="ECO:0007669"/>
    <property type="project" value="UniProtKB-KW"/>
</dbReference>
<keyword evidence="2" id="KW-0378">Hydrolase</keyword>
<evidence type="ECO:0000259" key="1">
    <source>
        <dbReference type="Pfam" id="PF07995"/>
    </source>
</evidence>
<feature type="domain" description="Glucose/Sorbosone dehydrogenase" evidence="1">
    <location>
        <begin position="24"/>
        <end position="381"/>
    </location>
</feature>
<name>A0A346Y3Q7_9ACTN</name>
<protein>
    <submittedName>
        <fullName evidence="2">Secreted glycosyl hydrolase</fullName>
    </submittedName>
</protein>
<dbReference type="KEGG" id="euz:DVS28_a4439"/>
<dbReference type="PANTHER" id="PTHR19328">
    <property type="entry name" value="HEDGEHOG-INTERACTING PROTEIN"/>
    <property type="match status" value="1"/>
</dbReference>
<dbReference type="SUPFAM" id="SSF50952">
    <property type="entry name" value="Soluble quinoprotein glucose dehydrogenase"/>
    <property type="match status" value="1"/>
</dbReference>
<organism evidence="2 3">
    <name type="scientific">Euzebya pacifica</name>
    <dbReference type="NCBI Taxonomy" id="1608957"/>
    <lineage>
        <taxon>Bacteria</taxon>
        <taxon>Bacillati</taxon>
        <taxon>Actinomycetota</taxon>
        <taxon>Nitriliruptoria</taxon>
        <taxon>Euzebyales</taxon>
    </lineage>
</organism>
<dbReference type="EMBL" id="CP031165">
    <property type="protein sequence ID" value="AXV09104.1"/>
    <property type="molecule type" value="Genomic_DNA"/>
</dbReference>
<evidence type="ECO:0000313" key="3">
    <source>
        <dbReference type="Proteomes" id="UP000264006"/>
    </source>
</evidence>
<gene>
    <name evidence="2" type="ORF">DVS28_a4439</name>
</gene>
<dbReference type="InterPro" id="IPR011041">
    <property type="entry name" value="Quinoprot_gluc/sorb_DH_b-prop"/>
</dbReference>
<proteinExistence type="predicted"/>
<dbReference type="Proteomes" id="UP000264006">
    <property type="component" value="Chromosome"/>
</dbReference>
<dbReference type="Pfam" id="PF07995">
    <property type="entry name" value="GSDH"/>
    <property type="match status" value="1"/>
</dbReference>